<evidence type="ECO:0000256" key="8">
    <source>
        <dbReference type="ARBA" id="ARBA00023049"/>
    </source>
</evidence>
<comment type="cofactor">
    <cofactor evidence="1">
        <name>Zn(2+)</name>
        <dbReference type="ChEBI" id="CHEBI:29105"/>
    </cofactor>
</comment>
<dbReference type="KEGG" id="rjg:CCGE525_17415"/>
<name>A0A387FNK8_9HYPH</name>
<dbReference type="EMBL" id="CP032694">
    <property type="protein sequence ID" value="AYG60388.1"/>
    <property type="molecule type" value="Genomic_DNA"/>
</dbReference>
<comment type="pathway">
    <text evidence="2">Cell wall biogenesis; cell wall polysaccharide biosynthesis.</text>
</comment>
<evidence type="ECO:0000256" key="10">
    <source>
        <dbReference type="ARBA" id="ARBA00093448"/>
    </source>
</evidence>
<dbReference type="PANTHER" id="PTHR37425">
    <property type="match status" value="1"/>
</dbReference>
<organism evidence="13 14">
    <name type="scientific">Rhizobium jaguaris</name>
    <dbReference type="NCBI Taxonomy" id="1312183"/>
    <lineage>
        <taxon>Bacteria</taxon>
        <taxon>Pseudomonadati</taxon>
        <taxon>Pseudomonadota</taxon>
        <taxon>Alphaproteobacteria</taxon>
        <taxon>Hyphomicrobiales</taxon>
        <taxon>Rhizobiaceae</taxon>
        <taxon>Rhizobium/Agrobacterium group</taxon>
        <taxon>Rhizobium</taxon>
    </lineage>
</organism>
<dbReference type="SUPFAM" id="SSF55166">
    <property type="entry name" value="Hedgehog/DD-peptidase"/>
    <property type="match status" value="1"/>
</dbReference>
<evidence type="ECO:0000256" key="11">
    <source>
        <dbReference type="ARBA" id="ARBA00093666"/>
    </source>
</evidence>
<reference evidence="13 14" key="1">
    <citation type="submission" date="2018-10" db="EMBL/GenBank/DDBJ databases">
        <title>Rhizobium etli, R. leguminosarum and a new Rhizobium genospecies from Phaseolus dumosus.</title>
        <authorList>
            <person name="Ramirez-Puebla S.T."/>
            <person name="Rogel-Hernandez M.A."/>
            <person name="Guerrero G."/>
            <person name="Ormeno-Orrillo E."/>
            <person name="Martinez-Romero J.C."/>
            <person name="Negrete-Yankelevich S."/>
            <person name="Martinez-Romero E."/>
        </authorList>
    </citation>
    <scope>NUCLEOTIDE SEQUENCE [LARGE SCALE GENOMIC DNA]</scope>
    <source>
        <strain evidence="13 14">CCGE525</strain>
    </source>
</reference>
<dbReference type="InterPro" id="IPR010275">
    <property type="entry name" value="MepK"/>
</dbReference>
<dbReference type="RefSeq" id="WP_120705365.1">
    <property type="nucleotide sequence ID" value="NZ_CP032694.1"/>
</dbReference>
<dbReference type="CDD" id="cd14844">
    <property type="entry name" value="Zn-DD-carboxypeptidase_like"/>
    <property type="match status" value="1"/>
</dbReference>
<evidence type="ECO:0000256" key="3">
    <source>
        <dbReference type="ARBA" id="ARBA00022670"/>
    </source>
</evidence>
<evidence type="ECO:0000256" key="5">
    <source>
        <dbReference type="ARBA" id="ARBA00022729"/>
    </source>
</evidence>
<accession>A0A387FNK8</accession>
<evidence type="ECO:0000313" key="13">
    <source>
        <dbReference type="EMBL" id="AYG60388.1"/>
    </source>
</evidence>
<dbReference type="GO" id="GO:0071555">
    <property type="term" value="P:cell wall organization"/>
    <property type="evidence" value="ECO:0007669"/>
    <property type="project" value="UniProtKB-KW"/>
</dbReference>
<keyword evidence="9" id="KW-0961">Cell wall biogenesis/degradation</keyword>
<keyword evidence="5" id="KW-0732">Signal</keyword>
<keyword evidence="4" id="KW-0479">Metal-binding</keyword>
<dbReference type="AlphaFoldDB" id="A0A387FNK8"/>
<dbReference type="Gene3D" id="3.30.1380.10">
    <property type="match status" value="1"/>
</dbReference>
<evidence type="ECO:0000256" key="1">
    <source>
        <dbReference type="ARBA" id="ARBA00001947"/>
    </source>
</evidence>
<protein>
    <recommendedName>
        <fullName evidence="11">Murein endopeptidase K</fullName>
    </recommendedName>
</protein>
<keyword evidence="8" id="KW-0482">Metalloprotease</keyword>
<evidence type="ECO:0000313" key="14">
    <source>
        <dbReference type="Proteomes" id="UP000282195"/>
    </source>
</evidence>
<dbReference type="GO" id="GO:0046872">
    <property type="term" value="F:metal ion binding"/>
    <property type="evidence" value="ECO:0007669"/>
    <property type="project" value="UniProtKB-KW"/>
</dbReference>
<feature type="compositionally biased region" description="Low complexity" evidence="12">
    <location>
        <begin position="483"/>
        <end position="497"/>
    </location>
</feature>
<dbReference type="OrthoDB" id="9782994at2"/>
<keyword evidence="3" id="KW-0645">Protease</keyword>
<feature type="region of interest" description="Disordered" evidence="12">
    <location>
        <begin position="268"/>
        <end position="368"/>
    </location>
</feature>
<evidence type="ECO:0000256" key="12">
    <source>
        <dbReference type="SAM" id="MobiDB-lite"/>
    </source>
</evidence>
<feature type="region of interest" description="Disordered" evidence="12">
    <location>
        <begin position="475"/>
        <end position="497"/>
    </location>
</feature>
<evidence type="ECO:0000256" key="6">
    <source>
        <dbReference type="ARBA" id="ARBA00022801"/>
    </source>
</evidence>
<feature type="compositionally biased region" description="Low complexity" evidence="12">
    <location>
        <begin position="350"/>
        <end position="364"/>
    </location>
</feature>
<comment type="similarity">
    <text evidence="10">Belongs to the peptidase M15 family.</text>
</comment>
<keyword evidence="7" id="KW-0862">Zinc</keyword>
<feature type="compositionally biased region" description="Polar residues" evidence="12">
    <location>
        <begin position="312"/>
        <end position="321"/>
    </location>
</feature>
<evidence type="ECO:0000256" key="9">
    <source>
        <dbReference type="ARBA" id="ARBA00023316"/>
    </source>
</evidence>
<feature type="region of interest" description="Disordered" evidence="12">
    <location>
        <begin position="390"/>
        <end position="412"/>
    </location>
</feature>
<keyword evidence="14" id="KW-1185">Reference proteome</keyword>
<dbReference type="PANTHER" id="PTHR37425:SF1">
    <property type="entry name" value="OUTER MEMBRANE PROTEIN"/>
    <property type="match status" value="1"/>
</dbReference>
<feature type="compositionally biased region" description="Low complexity" evidence="12">
    <location>
        <begin position="281"/>
        <end position="291"/>
    </location>
</feature>
<gene>
    <name evidence="13" type="ORF">CCGE525_17415</name>
</gene>
<dbReference type="Pfam" id="PF05951">
    <property type="entry name" value="Peptidase_M15_2"/>
    <property type="match status" value="1"/>
</dbReference>
<keyword evidence="6" id="KW-0378">Hydrolase</keyword>
<dbReference type="GO" id="GO:0006508">
    <property type="term" value="P:proteolysis"/>
    <property type="evidence" value="ECO:0007669"/>
    <property type="project" value="UniProtKB-KW"/>
</dbReference>
<sequence>MPNLSGNTKPNSLSRLFACSEIFRKVAKVVAVGLLAMAVSTPVFIGTPSQAGGETRSLKIYYVHTGEKAVITYKRNGKFDPDGLEKLNRILRDWRKNQPTKMNPRLFDLIWEVYRESGSHEFIYVVCGFRSPGTNEMLRTRSAHTGVAKKSQHMLGNAMDFYLPDVRLTKLREIGMKLQVGGVGYYPTSGSPFVHMDVGGVRAWPRMDRQDLVRLFPDGKTMHIPADGRPLPGYQEAVADYKRRMASDDIQIASASHSRRGFFARLFGGGGADEEEDNADEGAPATAAPTTMVASNKAGQAPATADEGDDSQPPTQTQVASINAPVPQVRPAFGNQPAGSDVASALMSSPQNAAQDAMAAAMPNGQQDQQQFADLRAYHVPVPALLERRSPGDAELASAESDANDQTADVPVPAERPEVAESLLASADADPDAVDDAADEGTLSPSIVAALEQHRVDQTGTNVGVPVAVVAANNAASKDEAPPKNTADAAPPAKDNAVADNDAVRAIAAVSPQKRPQMPMQVAALAPTASEMKAGGSRFRDNFEMAVPQERPIAAGIATKGGRPNKQDAAVADAGRATVTTEPKLTEKMISQWAITNARVEIVNRPVKAPRFVSPTLRAQPTAVYTDGFKVQTASIDPERFSGSAVNFLQVKKFNSVE</sequence>
<proteinExistence type="inferred from homology"/>
<dbReference type="InterPro" id="IPR009045">
    <property type="entry name" value="Zn_M74/Hedgehog-like"/>
</dbReference>
<evidence type="ECO:0000256" key="2">
    <source>
        <dbReference type="ARBA" id="ARBA00004776"/>
    </source>
</evidence>
<evidence type="ECO:0000256" key="7">
    <source>
        <dbReference type="ARBA" id="ARBA00022833"/>
    </source>
</evidence>
<dbReference type="Proteomes" id="UP000282195">
    <property type="component" value="Chromosome"/>
</dbReference>
<dbReference type="GO" id="GO:0008237">
    <property type="term" value="F:metallopeptidase activity"/>
    <property type="evidence" value="ECO:0007669"/>
    <property type="project" value="UniProtKB-KW"/>
</dbReference>
<evidence type="ECO:0000256" key="4">
    <source>
        <dbReference type="ARBA" id="ARBA00022723"/>
    </source>
</evidence>